<evidence type="ECO:0000313" key="2">
    <source>
        <dbReference type="EMBL" id="GAA0139695.1"/>
    </source>
</evidence>
<proteinExistence type="predicted"/>
<dbReference type="Proteomes" id="UP001454036">
    <property type="component" value="Unassembled WGS sequence"/>
</dbReference>
<reference evidence="2 3" key="1">
    <citation type="submission" date="2024-01" db="EMBL/GenBank/DDBJ databases">
        <title>The complete chloroplast genome sequence of Lithospermum erythrorhizon: insights into the phylogenetic relationship among Boraginaceae species and the maternal lineages of purple gromwells.</title>
        <authorList>
            <person name="Okada T."/>
            <person name="Watanabe K."/>
        </authorList>
    </citation>
    <scope>NUCLEOTIDE SEQUENCE [LARGE SCALE GENOMIC DNA]</scope>
</reference>
<organism evidence="2 3">
    <name type="scientific">Lithospermum erythrorhizon</name>
    <name type="common">Purple gromwell</name>
    <name type="synonym">Lithospermum officinale var. erythrorhizon</name>
    <dbReference type="NCBI Taxonomy" id="34254"/>
    <lineage>
        <taxon>Eukaryota</taxon>
        <taxon>Viridiplantae</taxon>
        <taxon>Streptophyta</taxon>
        <taxon>Embryophyta</taxon>
        <taxon>Tracheophyta</taxon>
        <taxon>Spermatophyta</taxon>
        <taxon>Magnoliopsida</taxon>
        <taxon>eudicotyledons</taxon>
        <taxon>Gunneridae</taxon>
        <taxon>Pentapetalae</taxon>
        <taxon>asterids</taxon>
        <taxon>lamiids</taxon>
        <taxon>Boraginales</taxon>
        <taxon>Boraginaceae</taxon>
        <taxon>Boraginoideae</taxon>
        <taxon>Lithospermeae</taxon>
        <taxon>Lithospermum</taxon>
    </lineage>
</organism>
<comment type="caution">
    <text evidence="2">The sequence shown here is derived from an EMBL/GenBank/DDBJ whole genome shotgun (WGS) entry which is preliminary data.</text>
</comment>
<sequence length="73" mass="8247">MISWKLEMPPVVKVGIVVKAASSRKKAKRFKSLVERRQAKKRTSRKKQLERSDSLIEVQSNLPELSSSGNSAH</sequence>
<accession>A0AAV3NK38</accession>
<dbReference type="EMBL" id="BAABME010000111">
    <property type="protein sequence ID" value="GAA0139695.1"/>
    <property type="molecule type" value="Genomic_DNA"/>
</dbReference>
<protein>
    <submittedName>
        <fullName evidence="2">Uncharacterized protein</fullName>
    </submittedName>
</protein>
<evidence type="ECO:0000256" key="1">
    <source>
        <dbReference type="SAM" id="MobiDB-lite"/>
    </source>
</evidence>
<feature type="region of interest" description="Disordered" evidence="1">
    <location>
        <begin position="28"/>
        <end position="73"/>
    </location>
</feature>
<keyword evidence="3" id="KW-1185">Reference proteome</keyword>
<name>A0AAV3NK38_LITER</name>
<gene>
    <name evidence="2" type="ORF">LIER_01188</name>
</gene>
<dbReference type="AlphaFoldDB" id="A0AAV3NK38"/>
<evidence type="ECO:0000313" key="3">
    <source>
        <dbReference type="Proteomes" id="UP001454036"/>
    </source>
</evidence>
<feature type="compositionally biased region" description="Polar residues" evidence="1">
    <location>
        <begin position="57"/>
        <end position="73"/>
    </location>
</feature>